<gene>
    <name evidence="1" type="ORF">NCTC10476_02457</name>
</gene>
<sequence length="103" mass="11064">MLPARAISYPPCYRLQPISFRDGNGDGMGNSSIEALINLQPYTQTATPSEATLLLAWRHGAQRESHQSAGSHQWVIPGFASAIFLQSGSHEKAVCASKGVMHG</sequence>
<name>A0A380QR21_YERRU</name>
<reference evidence="1 2" key="1">
    <citation type="submission" date="2018-06" db="EMBL/GenBank/DDBJ databases">
        <authorList>
            <consortium name="Pathogen Informatics"/>
            <person name="Doyle S."/>
        </authorList>
    </citation>
    <scope>NUCLEOTIDE SEQUENCE [LARGE SCALE GENOMIC DNA]</scope>
    <source>
        <strain evidence="1 2">NCTC10476</strain>
    </source>
</reference>
<dbReference type="AlphaFoldDB" id="A0A380QR21"/>
<organism evidence="1 2">
    <name type="scientific">Yersinia ruckeri</name>
    <dbReference type="NCBI Taxonomy" id="29486"/>
    <lineage>
        <taxon>Bacteria</taxon>
        <taxon>Pseudomonadati</taxon>
        <taxon>Pseudomonadota</taxon>
        <taxon>Gammaproteobacteria</taxon>
        <taxon>Enterobacterales</taxon>
        <taxon>Yersiniaceae</taxon>
        <taxon>Yersinia</taxon>
    </lineage>
</organism>
<accession>A0A380QR21</accession>
<proteinExistence type="predicted"/>
<evidence type="ECO:0000313" key="2">
    <source>
        <dbReference type="Proteomes" id="UP000255169"/>
    </source>
</evidence>
<dbReference type="Proteomes" id="UP000255169">
    <property type="component" value="Unassembled WGS sequence"/>
</dbReference>
<evidence type="ECO:0000313" key="1">
    <source>
        <dbReference type="EMBL" id="SUQ01110.1"/>
    </source>
</evidence>
<protein>
    <submittedName>
        <fullName evidence="1">Uncharacterized protein</fullName>
    </submittedName>
</protein>
<keyword evidence="2" id="KW-1185">Reference proteome</keyword>
<dbReference type="EMBL" id="UHJG01000001">
    <property type="protein sequence ID" value="SUQ01110.1"/>
    <property type="molecule type" value="Genomic_DNA"/>
</dbReference>